<accession>A0A1H0WTE6</accession>
<organism evidence="1 2">
    <name type="scientific">Actinopolyspora xinjiangensis</name>
    <dbReference type="NCBI Taxonomy" id="405564"/>
    <lineage>
        <taxon>Bacteria</taxon>
        <taxon>Bacillati</taxon>
        <taxon>Actinomycetota</taxon>
        <taxon>Actinomycetes</taxon>
        <taxon>Actinopolysporales</taxon>
        <taxon>Actinopolysporaceae</taxon>
        <taxon>Actinopolyspora</taxon>
    </lineage>
</organism>
<sequence>MLIGESYWRRRVPDRETAQACHASGEDDFLVLPELIERFGDLGTTS</sequence>
<dbReference type="AlphaFoldDB" id="A0A1H0WTE6"/>
<dbReference type="InterPro" id="IPR029063">
    <property type="entry name" value="SAM-dependent_MTases_sf"/>
</dbReference>
<keyword evidence="2" id="KW-1185">Reference proteome</keyword>
<proteinExistence type="predicted"/>
<evidence type="ECO:0000313" key="1">
    <source>
        <dbReference type="EMBL" id="SDP93983.1"/>
    </source>
</evidence>
<evidence type="ECO:0000313" key="2">
    <source>
        <dbReference type="Proteomes" id="UP000199497"/>
    </source>
</evidence>
<name>A0A1H0WTE6_9ACTN</name>
<dbReference type="Gene3D" id="3.40.50.150">
    <property type="entry name" value="Vaccinia Virus protein VP39"/>
    <property type="match status" value="1"/>
</dbReference>
<reference evidence="2" key="1">
    <citation type="submission" date="2016-10" db="EMBL/GenBank/DDBJ databases">
        <authorList>
            <person name="Varghese N."/>
            <person name="Submissions S."/>
        </authorList>
    </citation>
    <scope>NUCLEOTIDE SEQUENCE [LARGE SCALE GENOMIC DNA]</scope>
    <source>
        <strain evidence="2">DSM 46732</strain>
    </source>
</reference>
<dbReference type="STRING" id="405564.SAMN04487905_11569"/>
<dbReference type="EMBL" id="FNJR01000015">
    <property type="protein sequence ID" value="SDP93983.1"/>
    <property type="molecule type" value="Genomic_DNA"/>
</dbReference>
<protein>
    <submittedName>
        <fullName evidence="1">Uncharacterized protein</fullName>
    </submittedName>
</protein>
<dbReference type="Proteomes" id="UP000199497">
    <property type="component" value="Unassembled WGS sequence"/>
</dbReference>
<gene>
    <name evidence="1" type="ORF">SAMN04487905_11569</name>
</gene>